<dbReference type="SUPFAM" id="SSF46579">
    <property type="entry name" value="Prefoldin"/>
    <property type="match status" value="1"/>
</dbReference>
<protein>
    <recommendedName>
        <fullName evidence="4">Protein UXT</fullName>
    </recommendedName>
</protein>
<dbReference type="InterPro" id="IPR003994">
    <property type="entry name" value="UXT"/>
</dbReference>
<evidence type="ECO:0000313" key="3">
    <source>
        <dbReference type="Proteomes" id="UP001519460"/>
    </source>
</evidence>
<dbReference type="AlphaFoldDB" id="A0ABD0LJ92"/>
<accession>A0ABD0LJ92</accession>
<dbReference type="CDD" id="cd23158">
    <property type="entry name" value="Prefoldin_UXT"/>
    <property type="match status" value="1"/>
</dbReference>
<comment type="caution">
    <text evidence="2">The sequence shown here is derived from an EMBL/GenBank/DDBJ whole genome shotgun (WGS) entry which is preliminary data.</text>
</comment>
<dbReference type="PANTHER" id="PTHR13345:SF9">
    <property type="entry name" value="PROTEIN UXT"/>
    <property type="match status" value="1"/>
</dbReference>
<gene>
    <name evidence="2" type="ORF">BaRGS_00009247</name>
</gene>
<sequence length="158" mass="18288">MAMEESTMEQKIYAYETFLNERLREDLRKILESRDKIYGHIAEYLQLKTVIEKLKEDGADKKQLKTKVDLGCNFYVQANVPDPSMVCVSIGYGFFVEFTLDEAVKYINKKTALLTEQTETLTRSAAEVKAHIKLVLEGLREIQHISNEPESHHRDIFS</sequence>
<dbReference type="EMBL" id="JACVVK020000043">
    <property type="protein sequence ID" value="KAK7499595.1"/>
    <property type="molecule type" value="Genomic_DNA"/>
</dbReference>
<proteinExistence type="inferred from homology"/>
<dbReference type="Pfam" id="PF02996">
    <property type="entry name" value="Prefoldin"/>
    <property type="match status" value="1"/>
</dbReference>
<keyword evidence="3" id="KW-1185">Reference proteome</keyword>
<dbReference type="PRINTS" id="PR01502">
    <property type="entry name" value="UXTPROTEIN"/>
</dbReference>
<evidence type="ECO:0000313" key="2">
    <source>
        <dbReference type="EMBL" id="KAK7499595.1"/>
    </source>
</evidence>
<dbReference type="InterPro" id="IPR004127">
    <property type="entry name" value="Prefoldin_subunit_alpha"/>
</dbReference>
<reference evidence="2 3" key="1">
    <citation type="journal article" date="2023" name="Sci. Data">
        <title>Genome assembly of the Korean intertidal mud-creeper Batillaria attramentaria.</title>
        <authorList>
            <person name="Patra A.K."/>
            <person name="Ho P.T."/>
            <person name="Jun S."/>
            <person name="Lee S.J."/>
            <person name="Kim Y."/>
            <person name="Won Y.J."/>
        </authorList>
    </citation>
    <scope>NUCLEOTIDE SEQUENCE [LARGE SCALE GENOMIC DNA]</scope>
    <source>
        <strain evidence="2">Wonlab-2016</strain>
    </source>
</reference>
<evidence type="ECO:0008006" key="4">
    <source>
        <dbReference type="Google" id="ProtNLM"/>
    </source>
</evidence>
<dbReference type="FunFam" id="1.10.287.370:FF:000007">
    <property type="entry name" value="UXT isoform 1"/>
    <property type="match status" value="1"/>
</dbReference>
<name>A0ABD0LJ92_9CAEN</name>
<dbReference type="Gene3D" id="1.10.287.370">
    <property type="match status" value="1"/>
</dbReference>
<comment type="similarity">
    <text evidence="1">Belongs to the UXT family.</text>
</comment>
<dbReference type="PANTHER" id="PTHR13345">
    <property type="entry name" value="MEDIATOR OF RNA POLYMERASE II TRANSCRIPTION SUBUNIT 10"/>
    <property type="match status" value="1"/>
</dbReference>
<organism evidence="2 3">
    <name type="scientific">Batillaria attramentaria</name>
    <dbReference type="NCBI Taxonomy" id="370345"/>
    <lineage>
        <taxon>Eukaryota</taxon>
        <taxon>Metazoa</taxon>
        <taxon>Spiralia</taxon>
        <taxon>Lophotrochozoa</taxon>
        <taxon>Mollusca</taxon>
        <taxon>Gastropoda</taxon>
        <taxon>Caenogastropoda</taxon>
        <taxon>Sorbeoconcha</taxon>
        <taxon>Cerithioidea</taxon>
        <taxon>Batillariidae</taxon>
        <taxon>Batillaria</taxon>
    </lineage>
</organism>
<dbReference type="NCBIfam" id="TIGR00293">
    <property type="entry name" value="prefoldin subunit alpha"/>
    <property type="match status" value="1"/>
</dbReference>
<dbReference type="Proteomes" id="UP001519460">
    <property type="component" value="Unassembled WGS sequence"/>
</dbReference>
<evidence type="ECO:0000256" key="1">
    <source>
        <dbReference type="ARBA" id="ARBA00007666"/>
    </source>
</evidence>
<dbReference type="InterPro" id="IPR009053">
    <property type="entry name" value="Prefoldin"/>
</dbReference>